<evidence type="ECO:0000313" key="2">
    <source>
        <dbReference type="Proteomes" id="UP001148838"/>
    </source>
</evidence>
<comment type="caution">
    <text evidence="1">The sequence shown here is derived from an EMBL/GenBank/DDBJ whole genome shotgun (WGS) entry which is preliminary data.</text>
</comment>
<proteinExistence type="predicted"/>
<organism evidence="1 2">
    <name type="scientific">Periplaneta americana</name>
    <name type="common">American cockroach</name>
    <name type="synonym">Blatta americana</name>
    <dbReference type="NCBI Taxonomy" id="6978"/>
    <lineage>
        <taxon>Eukaryota</taxon>
        <taxon>Metazoa</taxon>
        <taxon>Ecdysozoa</taxon>
        <taxon>Arthropoda</taxon>
        <taxon>Hexapoda</taxon>
        <taxon>Insecta</taxon>
        <taxon>Pterygota</taxon>
        <taxon>Neoptera</taxon>
        <taxon>Polyneoptera</taxon>
        <taxon>Dictyoptera</taxon>
        <taxon>Blattodea</taxon>
        <taxon>Blattoidea</taxon>
        <taxon>Blattidae</taxon>
        <taxon>Blattinae</taxon>
        <taxon>Periplaneta</taxon>
    </lineage>
</organism>
<gene>
    <name evidence="1" type="ORF">ANN_07806</name>
</gene>
<protein>
    <submittedName>
        <fullName evidence="1">Uncharacterized protein</fullName>
    </submittedName>
</protein>
<dbReference type="Proteomes" id="UP001148838">
    <property type="component" value="Unassembled WGS sequence"/>
</dbReference>
<name>A0ABQ8SZL7_PERAM</name>
<accession>A0ABQ8SZL7</accession>
<reference evidence="1 2" key="1">
    <citation type="journal article" date="2022" name="Allergy">
        <title>Genome assembly and annotation of Periplaneta americana reveal a comprehensive cockroach allergen profile.</title>
        <authorList>
            <person name="Wang L."/>
            <person name="Xiong Q."/>
            <person name="Saelim N."/>
            <person name="Wang L."/>
            <person name="Nong W."/>
            <person name="Wan A.T."/>
            <person name="Shi M."/>
            <person name="Liu X."/>
            <person name="Cao Q."/>
            <person name="Hui J.H.L."/>
            <person name="Sookrung N."/>
            <person name="Leung T.F."/>
            <person name="Tungtrongchitr A."/>
            <person name="Tsui S.K.W."/>
        </authorList>
    </citation>
    <scope>NUCLEOTIDE SEQUENCE [LARGE SCALE GENOMIC DNA]</scope>
    <source>
        <strain evidence="1">PWHHKU_190912</strain>
    </source>
</reference>
<keyword evidence="2" id="KW-1185">Reference proteome</keyword>
<sequence length="69" mass="7649">MVGLCEGGNEPLGSLKANSLSTMTNAMVFAERWLIVFNNKVYLHGLVQQTNILLEVKVKYHTISNGILE</sequence>
<evidence type="ECO:0000313" key="1">
    <source>
        <dbReference type="EMBL" id="KAJ4439678.1"/>
    </source>
</evidence>
<dbReference type="EMBL" id="JAJSOF020000017">
    <property type="protein sequence ID" value="KAJ4439678.1"/>
    <property type="molecule type" value="Genomic_DNA"/>
</dbReference>